<name>A0A429V735_9SPHN</name>
<accession>A0A429V735</accession>
<dbReference type="EMBL" id="RWJF01000001">
    <property type="protein sequence ID" value="RST29712.1"/>
    <property type="molecule type" value="Genomic_DNA"/>
</dbReference>
<keyword evidence="2" id="KW-1185">Reference proteome</keyword>
<evidence type="ECO:0000313" key="1">
    <source>
        <dbReference type="EMBL" id="RST29712.1"/>
    </source>
</evidence>
<dbReference type="RefSeq" id="WP_126717551.1">
    <property type="nucleotide sequence ID" value="NZ_RWJF01000001.1"/>
</dbReference>
<dbReference type="Proteomes" id="UP000274661">
    <property type="component" value="Unassembled WGS sequence"/>
</dbReference>
<protein>
    <submittedName>
        <fullName evidence="1">Uncharacterized protein</fullName>
    </submittedName>
</protein>
<proteinExistence type="predicted"/>
<dbReference type="AlphaFoldDB" id="A0A429V735"/>
<organism evidence="1 2">
    <name type="scientific">Sphingomonas ginkgonis</name>
    <dbReference type="NCBI Taxonomy" id="2315330"/>
    <lineage>
        <taxon>Bacteria</taxon>
        <taxon>Pseudomonadati</taxon>
        <taxon>Pseudomonadota</taxon>
        <taxon>Alphaproteobacteria</taxon>
        <taxon>Sphingomonadales</taxon>
        <taxon>Sphingomonadaceae</taxon>
        <taxon>Sphingomonas</taxon>
    </lineage>
</organism>
<evidence type="ECO:0000313" key="2">
    <source>
        <dbReference type="Proteomes" id="UP000274661"/>
    </source>
</evidence>
<dbReference type="OrthoDB" id="7427399at2"/>
<reference evidence="1 2" key="1">
    <citation type="submission" date="2018-12" db="EMBL/GenBank/DDBJ databases">
        <title>Sphingomonas sp. HMF7854 Genome sequencing and assembly.</title>
        <authorList>
            <person name="Cha I."/>
            <person name="Kang H."/>
            <person name="Kim H."/>
            <person name="Kang J."/>
            <person name="Joh K."/>
        </authorList>
    </citation>
    <scope>NUCLEOTIDE SEQUENCE [LARGE SCALE GENOMIC DNA]</scope>
    <source>
        <strain evidence="1 2">HMF7854</strain>
    </source>
</reference>
<sequence>MNAPVRFLLVTVGGWAAYRAISYAVGSAPLASVPLPPPPTTPLAELAPAPVAASTAVPAPPIPAAMPAPVPPTAYAAAMPGAYYYPAVAISRPVAQPASGPLLPARWSAAALLSDAPVPQSEAFPFARTIPTTRTDAGVLAAAAAAAASPSPLQSAPALPARGYDRWSLSAWGLFRQQSTAAPSLAAGGTLGGSQAGARLAYQVRRGLSVTARFSAPGDQTGLAGEGAVGIAYQPFRSIPVRLLAERRQRLGRLSTGRNAWALLAEGGVYDHPMPYGTRLNAYVQGGVVGARRRDLFVDGGATLTHPFRERFAVGAGAWGGTQPGLSRLDVGPRVSMRWRRNIAIHVDYRYRLLGKAAPGSGPAVTIGADF</sequence>
<comment type="caution">
    <text evidence="1">The sequence shown here is derived from an EMBL/GenBank/DDBJ whole genome shotgun (WGS) entry which is preliminary data.</text>
</comment>
<gene>
    <name evidence="1" type="ORF">HMF7854_01870</name>
</gene>